<protein>
    <recommendedName>
        <fullName evidence="4">PH domain-containing protein</fullName>
    </recommendedName>
</protein>
<feature type="transmembrane region" description="Helical" evidence="1">
    <location>
        <begin position="21"/>
        <end position="42"/>
    </location>
</feature>
<dbReference type="RefSeq" id="WP_425308228.1">
    <property type="nucleotide sequence ID" value="NZ_CP154795.1"/>
</dbReference>
<keyword evidence="1" id="KW-0812">Transmembrane</keyword>
<evidence type="ECO:0000313" key="3">
    <source>
        <dbReference type="Proteomes" id="UP001442841"/>
    </source>
</evidence>
<gene>
    <name evidence="2" type="ORF">AADG42_05545</name>
</gene>
<reference evidence="2 3" key="1">
    <citation type="submission" date="2024-04" db="EMBL/GenBank/DDBJ databases">
        <title>Isolation of an actinomycete strain from pig manure.</title>
        <authorList>
            <person name="Gong T."/>
            <person name="Yu Z."/>
            <person name="An M."/>
            <person name="Wei C."/>
            <person name="Yang W."/>
            <person name="Liu L."/>
        </authorList>
    </citation>
    <scope>NUCLEOTIDE SEQUENCE [LARGE SCALE GENOMIC DNA]</scope>
    <source>
        <strain evidence="2 3">ZF39</strain>
    </source>
</reference>
<organism evidence="2 3">
    <name type="scientific">Ammonicoccus fulvus</name>
    <dbReference type="NCBI Taxonomy" id="3138240"/>
    <lineage>
        <taxon>Bacteria</taxon>
        <taxon>Bacillati</taxon>
        <taxon>Actinomycetota</taxon>
        <taxon>Actinomycetes</taxon>
        <taxon>Propionibacteriales</taxon>
        <taxon>Propionibacteriaceae</taxon>
        <taxon>Ammonicoccus</taxon>
    </lineage>
</organism>
<evidence type="ECO:0000313" key="2">
    <source>
        <dbReference type="EMBL" id="XAN06795.1"/>
    </source>
</evidence>
<evidence type="ECO:0008006" key="4">
    <source>
        <dbReference type="Google" id="ProtNLM"/>
    </source>
</evidence>
<name>A0ABZ3FM92_9ACTN</name>
<evidence type="ECO:0000256" key="1">
    <source>
        <dbReference type="SAM" id="Phobius"/>
    </source>
</evidence>
<accession>A0ABZ3FM92</accession>
<dbReference type="Proteomes" id="UP001442841">
    <property type="component" value="Chromosome"/>
</dbReference>
<keyword evidence="3" id="KW-1185">Reference proteome</keyword>
<sequence>MPAPHLVTVGRTVTTRGWSRLRAGVQWGVVALVVGLFMLWSVNIGHGIYALVALTVAAVGLTFFGGPTQLARTITMSTEGLHITRFHRIGTRVSWQELIGLEPRTDTDARGRVRSSLVLVPGDPEVFFHRHRELRAVRRGDWAVIPAGRGAETATELSAALAERP</sequence>
<keyword evidence="1" id="KW-0472">Membrane</keyword>
<proteinExistence type="predicted"/>
<feature type="transmembrane region" description="Helical" evidence="1">
    <location>
        <begin position="48"/>
        <end position="66"/>
    </location>
</feature>
<keyword evidence="1" id="KW-1133">Transmembrane helix</keyword>
<dbReference type="EMBL" id="CP154795">
    <property type="protein sequence ID" value="XAN06795.1"/>
    <property type="molecule type" value="Genomic_DNA"/>
</dbReference>